<feature type="transmembrane region" description="Helical" evidence="1">
    <location>
        <begin position="38"/>
        <end position="56"/>
    </location>
</feature>
<sequence>MALWHSELKISRHALLFSTVIHSGVVVAVLLAPWPANVFYFWLPLLAIIMASWVRSQNNIRECQGRLVLFKGNKVHWQQAAWKMTQPPWFSRYGIIVVLHAFGRKENSHHQPPIKLWVASDSMSPELWRYFNHVMRQYPDI</sequence>
<evidence type="ECO:0008006" key="4">
    <source>
        <dbReference type="Google" id="ProtNLM"/>
    </source>
</evidence>
<organism evidence="2 3">
    <name type="scientific">Xenorhabdus hominickii</name>
    <dbReference type="NCBI Taxonomy" id="351679"/>
    <lineage>
        <taxon>Bacteria</taxon>
        <taxon>Pseudomonadati</taxon>
        <taxon>Pseudomonadota</taxon>
        <taxon>Gammaproteobacteria</taxon>
        <taxon>Enterobacterales</taxon>
        <taxon>Morganellaceae</taxon>
        <taxon>Xenorhabdus</taxon>
    </lineage>
</organism>
<keyword evidence="1" id="KW-0812">Transmembrane</keyword>
<keyword evidence="1" id="KW-0472">Membrane</keyword>
<dbReference type="EMBL" id="CP016176">
    <property type="protein sequence ID" value="AOM41038.1"/>
    <property type="molecule type" value="Genomic_DNA"/>
</dbReference>
<evidence type="ECO:0000256" key="1">
    <source>
        <dbReference type="SAM" id="Phobius"/>
    </source>
</evidence>
<name>A0ABM6DSM3_XENHO</name>
<gene>
    <name evidence="2" type="ORF">A9255_10910</name>
</gene>
<dbReference type="Pfam" id="PF07254">
    <property type="entry name" value="Cpta_toxin"/>
    <property type="match status" value="1"/>
</dbReference>
<keyword evidence="3" id="KW-1185">Reference proteome</keyword>
<accession>A0ABM6DSM3</accession>
<proteinExistence type="predicted"/>
<reference evidence="2 3" key="1">
    <citation type="submission" date="2016-06" db="EMBL/GenBank/DDBJ databases">
        <title>Bacterial characters and pathogenicity of Xenorhabdus hominickii from an entomopathogenic nematode, Steinernema monticolum.</title>
        <authorList>
            <person name="Park Y."/>
            <person name="Kim Y."/>
        </authorList>
    </citation>
    <scope>NUCLEOTIDE SEQUENCE [LARGE SCALE GENOMIC DNA]</scope>
    <source>
        <strain evidence="2 3">ANU1</strain>
    </source>
</reference>
<evidence type="ECO:0000313" key="2">
    <source>
        <dbReference type="EMBL" id="AOM41038.1"/>
    </source>
</evidence>
<dbReference type="RefSeq" id="WP_069316722.1">
    <property type="nucleotide sequence ID" value="NZ_CAWNQJ010000057.1"/>
</dbReference>
<feature type="transmembrane region" description="Helical" evidence="1">
    <location>
        <begin position="12"/>
        <end position="32"/>
    </location>
</feature>
<dbReference type="Proteomes" id="UP000094600">
    <property type="component" value="Chromosome"/>
</dbReference>
<keyword evidence="1" id="KW-1133">Transmembrane helix</keyword>
<dbReference type="InterPro" id="IPR009883">
    <property type="entry name" value="YgfX"/>
</dbReference>
<evidence type="ECO:0000313" key="3">
    <source>
        <dbReference type="Proteomes" id="UP000094600"/>
    </source>
</evidence>
<protein>
    <recommendedName>
        <fullName evidence="4">Toxin CptA</fullName>
    </recommendedName>
</protein>